<keyword evidence="3" id="KW-1185">Reference proteome</keyword>
<evidence type="ECO:0000313" key="3">
    <source>
        <dbReference type="Proteomes" id="UP001430455"/>
    </source>
</evidence>
<feature type="transmembrane region" description="Helical" evidence="1">
    <location>
        <begin position="31"/>
        <end position="55"/>
    </location>
</feature>
<dbReference type="Proteomes" id="UP001430455">
    <property type="component" value="Unassembled WGS sequence"/>
</dbReference>
<feature type="transmembrane region" description="Helical" evidence="1">
    <location>
        <begin position="389"/>
        <end position="415"/>
    </location>
</feature>
<feature type="transmembrane region" description="Helical" evidence="1">
    <location>
        <begin position="121"/>
        <end position="141"/>
    </location>
</feature>
<evidence type="ECO:0008006" key="4">
    <source>
        <dbReference type="Google" id="ProtNLM"/>
    </source>
</evidence>
<feature type="transmembrane region" description="Helical" evidence="1">
    <location>
        <begin position="503"/>
        <end position="529"/>
    </location>
</feature>
<gene>
    <name evidence="2" type="ORF">EGH23_09985</name>
</gene>
<keyword evidence="1" id="KW-1133">Transmembrane helix</keyword>
<dbReference type="AlphaFoldDB" id="A0AAW4PBM5"/>
<accession>A0AAW4PBM5</accession>
<protein>
    <recommendedName>
        <fullName evidence="4">ABC-2 type transport system permease protein</fullName>
    </recommendedName>
</protein>
<feature type="transmembrane region" description="Helical" evidence="1">
    <location>
        <begin position="244"/>
        <end position="263"/>
    </location>
</feature>
<comment type="caution">
    <text evidence="2">The sequence shown here is derived from an EMBL/GenBank/DDBJ whole genome shotgun (WGS) entry which is preliminary data.</text>
</comment>
<dbReference type="RefSeq" id="WP_220579870.1">
    <property type="nucleotide sequence ID" value="NZ_RKLT01000003.1"/>
</dbReference>
<feature type="transmembrane region" description="Helical" evidence="1">
    <location>
        <begin position="421"/>
        <end position="448"/>
    </location>
</feature>
<proteinExistence type="predicted"/>
<feature type="transmembrane region" description="Helical" evidence="1">
    <location>
        <begin position="147"/>
        <end position="168"/>
    </location>
</feature>
<keyword evidence="1" id="KW-0472">Membrane</keyword>
<feature type="transmembrane region" description="Helical" evidence="1">
    <location>
        <begin position="189"/>
        <end position="206"/>
    </location>
</feature>
<dbReference type="EMBL" id="RKLT01000003">
    <property type="protein sequence ID" value="MBX0295208.1"/>
    <property type="molecule type" value="Genomic_DNA"/>
</dbReference>
<name>A0AAW4PBM5_9EURY</name>
<sequence>MTRPNARRVRLVARTELRRTWRNLRESTRGVVMLLGGGLMVPLYSLGMGALAYFGGSALAETGIRQLRSAALSVLAMLLALVVFVELQRSAKQVGEPDGLDGLLTTIPYVDVLAGVLTAEFARILGALGLPLLALAVGLTAGTGRPLVFPIVLLTTLLVTALGALLGYAGGLTVKLAAARSAFVARHRASVGSIASIGLVVGWIGLSTVSSVQRSVLRAVTHSPLAWVTDVVLVALPNVSASPLAAAGGWALLLGSVVAAAVGTKWLARAVWYVDPVQPDREFDADERTLSDRLLTGRVSTATRVVAQKSWLRAKRSPFTVQFAVAPLFLLVYRGRFLLTGGPVPATLPLTAGLASASAFGAAFTLNPLGGEERVLPLTLTADVSGREFVTGLVLAGVLPGLPVTMALVGGLGVVAGLGPAALGTVLAAASVATLAAPAVAAGTGIVFPKFETSSVHGREVTVPSSWAFLSYFALLAVAVLPTSAAFLFAVDPPFSVSFPVETPLLLGVGFGVTAVLLGAIGGLGYRYAANRVATYRLP</sequence>
<organism evidence="2 3">
    <name type="scientific">Haloarcula nitratireducens</name>
    <dbReference type="NCBI Taxonomy" id="2487749"/>
    <lineage>
        <taxon>Archaea</taxon>
        <taxon>Methanobacteriati</taxon>
        <taxon>Methanobacteriota</taxon>
        <taxon>Stenosarchaea group</taxon>
        <taxon>Halobacteria</taxon>
        <taxon>Halobacteriales</taxon>
        <taxon>Haloarculaceae</taxon>
        <taxon>Haloarcula</taxon>
    </lineage>
</organism>
<feature type="transmembrane region" description="Helical" evidence="1">
    <location>
        <begin position="67"/>
        <end position="85"/>
    </location>
</feature>
<evidence type="ECO:0000256" key="1">
    <source>
        <dbReference type="SAM" id="Phobius"/>
    </source>
</evidence>
<feature type="transmembrane region" description="Helical" evidence="1">
    <location>
        <begin position="469"/>
        <end position="491"/>
    </location>
</feature>
<evidence type="ECO:0000313" key="2">
    <source>
        <dbReference type="EMBL" id="MBX0295208.1"/>
    </source>
</evidence>
<keyword evidence="1" id="KW-0812">Transmembrane</keyword>
<reference evidence="2 3" key="1">
    <citation type="submission" date="2021-06" db="EMBL/GenBank/DDBJ databases">
        <title>Halomicroarcula sp. a new haloarchaeum isolated from saline soil.</title>
        <authorList>
            <person name="Duran-Viseras A."/>
            <person name="Sanchez-Porro C."/>
            <person name="Ventosa A."/>
        </authorList>
    </citation>
    <scope>NUCLEOTIDE SEQUENCE [LARGE SCALE GENOMIC DNA]</scope>
    <source>
        <strain evidence="2 3">F27</strain>
    </source>
</reference>